<dbReference type="Pfam" id="PF02265">
    <property type="entry name" value="S1-P1_nuclease"/>
    <property type="match status" value="1"/>
</dbReference>
<dbReference type="CDD" id="cd11010">
    <property type="entry name" value="S1-P1_nuclease"/>
    <property type="match status" value="1"/>
</dbReference>
<dbReference type="GO" id="GO:0003676">
    <property type="term" value="F:nucleic acid binding"/>
    <property type="evidence" value="ECO:0007669"/>
    <property type="project" value="InterPro"/>
</dbReference>
<dbReference type="GO" id="GO:0016788">
    <property type="term" value="F:hydrolase activity, acting on ester bonds"/>
    <property type="evidence" value="ECO:0007669"/>
    <property type="project" value="InterPro"/>
</dbReference>
<evidence type="ECO:0000313" key="9">
    <source>
        <dbReference type="Proteomes" id="UP000253831"/>
    </source>
</evidence>
<keyword evidence="3" id="KW-0255">Endonuclease</keyword>
<evidence type="ECO:0000256" key="4">
    <source>
        <dbReference type="ARBA" id="ARBA00022801"/>
    </source>
</evidence>
<dbReference type="EMBL" id="QPGA01000008">
    <property type="protein sequence ID" value="RDE51351.1"/>
    <property type="molecule type" value="Genomic_DNA"/>
</dbReference>
<dbReference type="GO" id="GO:0004519">
    <property type="term" value="F:endonuclease activity"/>
    <property type="evidence" value="ECO:0007669"/>
    <property type="project" value="UniProtKB-KW"/>
</dbReference>
<dbReference type="Gene3D" id="1.10.575.10">
    <property type="entry name" value="P1 Nuclease"/>
    <property type="match status" value="1"/>
</dbReference>
<evidence type="ECO:0008006" key="10">
    <source>
        <dbReference type="Google" id="ProtNLM"/>
    </source>
</evidence>
<proteinExistence type="predicted"/>
<dbReference type="PANTHER" id="PTHR33146">
    <property type="entry name" value="ENDONUCLEASE 4"/>
    <property type="match status" value="1"/>
</dbReference>
<name>A0A369XMH1_9PROT</name>
<keyword evidence="4" id="KW-0378">Hydrolase</keyword>
<keyword evidence="2" id="KW-0479">Metal-binding</keyword>
<dbReference type="InterPro" id="IPR008947">
    <property type="entry name" value="PLipase_C/P1_nuclease_dom_sf"/>
</dbReference>
<feature type="region of interest" description="Disordered" evidence="7">
    <location>
        <begin position="30"/>
        <end position="62"/>
    </location>
</feature>
<sequence>MAFDCRSTGDDCSQSACLAATGVDHPEASCAVNRRKPPHLSTSSRSKTQPRISTSALTAKPGAGSARRGWLLRPGFVATALLSLLLLVPSPAAAWNAAGHRITALIAWERLDQGSKSALAALLRKHPDFERWQARSKDPDADRAAFLEASTWPDDIRRDRRFYTAGRAQPTPTLKGFPDMERRLGWHYVDRPLHRERRARSSPGTLDRQLTALAKVLCDSKRSDAERAYALPWLIHLVGDAHQPLHAASRNGPNGKDDSGGNAQRIINPFQPKHQSTNLHSYWDDLPGKPWLRDKRLESTVKALTSLYPAAAPAGEPAQWLDESWQLAQRATYPPGKDAVLTISAQFHASALEITGRRLGEAGYRLADQLRRLFGKAGERRCST</sequence>
<evidence type="ECO:0000256" key="6">
    <source>
        <dbReference type="ARBA" id="ARBA00023180"/>
    </source>
</evidence>
<evidence type="ECO:0000256" key="5">
    <source>
        <dbReference type="ARBA" id="ARBA00023157"/>
    </source>
</evidence>
<dbReference type="Proteomes" id="UP000253831">
    <property type="component" value="Unassembled WGS sequence"/>
</dbReference>
<dbReference type="AlphaFoldDB" id="A0A369XMH1"/>
<keyword evidence="5" id="KW-1015">Disulfide bond</keyword>
<feature type="region of interest" description="Disordered" evidence="7">
    <location>
        <begin position="245"/>
        <end position="268"/>
    </location>
</feature>
<accession>A0A369XMH1</accession>
<evidence type="ECO:0000256" key="2">
    <source>
        <dbReference type="ARBA" id="ARBA00022723"/>
    </source>
</evidence>
<reference evidence="8 9" key="1">
    <citation type="submission" date="2018-05" db="EMBL/GenBank/DDBJ databases">
        <title>Integrated omic analyses show evidence that a Ca. Accumulibacter phosphatis strain performs denitrification under micro-aerobic conditions.</title>
        <authorList>
            <person name="Camejo P.Y."/>
            <person name="Katherine M.D."/>
            <person name="Daniel N.R."/>
        </authorList>
    </citation>
    <scope>NUCLEOTIDE SEQUENCE [LARGE SCALE GENOMIC DNA]</scope>
    <source>
        <strain evidence="8">UW-LDO-IC</strain>
    </source>
</reference>
<evidence type="ECO:0000313" key="8">
    <source>
        <dbReference type="EMBL" id="RDE51351.1"/>
    </source>
</evidence>
<dbReference type="GO" id="GO:0006308">
    <property type="term" value="P:DNA catabolic process"/>
    <property type="evidence" value="ECO:0007669"/>
    <property type="project" value="InterPro"/>
</dbReference>
<keyword evidence="6" id="KW-0325">Glycoprotein</keyword>
<feature type="compositionally biased region" description="Polar residues" evidence="7">
    <location>
        <begin position="40"/>
        <end position="57"/>
    </location>
</feature>
<comment type="caution">
    <text evidence="8">The sequence shown here is derived from an EMBL/GenBank/DDBJ whole genome shotgun (WGS) entry which is preliminary data.</text>
</comment>
<dbReference type="SUPFAM" id="SSF48537">
    <property type="entry name" value="Phospholipase C/P1 nuclease"/>
    <property type="match status" value="1"/>
</dbReference>
<keyword evidence="1" id="KW-0540">Nuclease</keyword>
<evidence type="ECO:0000256" key="3">
    <source>
        <dbReference type="ARBA" id="ARBA00022759"/>
    </source>
</evidence>
<evidence type="ECO:0000256" key="1">
    <source>
        <dbReference type="ARBA" id="ARBA00022722"/>
    </source>
</evidence>
<dbReference type="GO" id="GO:0046872">
    <property type="term" value="F:metal ion binding"/>
    <property type="evidence" value="ECO:0007669"/>
    <property type="project" value="UniProtKB-KW"/>
</dbReference>
<gene>
    <name evidence="8" type="ORF">DVS81_06525</name>
</gene>
<dbReference type="InterPro" id="IPR003154">
    <property type="entry name" value="S1/P1nuclease"/>
</dbReference>
<organism evidence="8 9">
    <name type="scientific">Candidatus Accumulibacter meliphilus</name>
    <dbReference type="NCBI Taxonomy" id="2211374"/>
    <lineage>
        <taxon>Bacteria</taxon>
        <taxon>Pseudomonadati</taxon>
        <taxon>Pseudomonadota</taxon>
        <taxon>Betaproteobacteria</taxon>
        <taxon>Candidatus Accumulibacter</taxon>
    </lineage>
</organism>
<dbReference type="PANTHER" id="PTHR33146:SF10">
    <property type="entry name" value="STRAND-SPECIFIC NUCLEASE, PUTATIVE-RELATED"/>
    <property type="match status" value="1"/>
</dbReference>
<protein>
    <recommendedName>
        <fullName evidence="10">S1/P1 Nuclease</fullName>
    </recommendedName>
</protein>
<evidence type="ECO:0000256" key="7">
    <source>
        <dbReference type="SAM" id="MobiDB-lite"/>
    </source>
</evidence>